<feature type="compositionally biased region" description="Polar residues" evidence="1">
    <location>
        <begin position="411"/>
        <end position="420"/>
    </location>
</feature>
<accession>A0AAQ3MAK4</accession>
<dbReference type="AlphaFoldDB" id="A0AAQ3MAK4"/>
<dbReference type="InterPro" id="IPR036609">
    <property type="entry name" value="LCCL_sf"/>
</dbReference>
<protein>
    <recommendedName>
        <fullName evidence="4">Rxt3-domain-containing protein</fullName>
    </recommendedName>
</protein>
<feature type="compositionally biased region" description="Basic and acidic residues" evidence="1">
    <location>
        <begin position="179"/>
        <end position="194"/>
    </location>
</feature>
<feature type="compositionally biased region" description="Polar residues" evidence="1">
    <location>
        <begin position="138"/>
        <end position="175"/>
    </location>
</feature>
<evidence type="ECO:0000313" key="2">
    <source>
        <dbReference type="EMBL" id="WPH05112.1"/>
    </source>
</evidence>
<dbReference type="EMBL" id="CP138593">
    <property type="protein sequence ID" value="WPH05112.1"/>
    <property type="molecule type" value="Genomic_DNA"/>
</dbReference>
<dbReference type="Proteomes" id="UP001303373">
    <property type="component" value="Chromosome 14"/>
</dbReference>
<feature type="region of interest" description="Disordered" evidence="1">
    <location>
        <begin position="400"/>
        <end position="423"/>
    </location>
</feature>
<feature type="region of interest" description="Disordered" evidence="1">
    <location>
        <begin position="1"/>
        <end position="318"/>
    </location>
</feature>
<evidence type="ECO:0000313" key="3">
    <source>
        <dbReference type="Proteomes" id="UP001303373"/>
    </source>
</evidence>
<feature type="region of interest" description="Disordered" evidence="1">
    <location>
        <begin position="354"/>
        <end position="381"/>
    </location>
</feature>
<feature type="compositionally biased region" description="Basic and acidic residues" evidence="1">
    <location>
        <begin position="280"/>
        <end position="298"/>
    </location>
</feature>
<keyword evidence="3" id="KW-1185">Reference proteome</keyword>
<reference evidence="2 3" key="1">
    <citation type="submission" date="2023-11" db="EMBL/GenBank/DDBJ databases">
        <title>An acidophilic fungus is an integral part of prey digestion in a carnivorous sundew plant.</title>
        <authorList>
            <person name="Tsai I.J."/>
        </authorList>
    </citation>
    <scope>NUCLEOTIDE SEQUENCE [LARGE SCALE GENOMIC DNA]</scope>
    <source>
        <strain evidence="2">169a</strain>
    </source>
</reference>
<feature type="compositionally biased region" description="Basic residues" evidence="1">
    <location>
        <begin position="447"/>
        <end position="459"/>
    </location>
</feature>
<name>A0AAQ3MAK4_9PEZI</name>
<feature type="compositionally biased region" description="Basic residues" evidence="1">
    <location>
        <begin position="533"/>
        <end position="553"/>
    </location>
</feature>
<feature type="compositionally biased region" description="Basic and acidic residues" evidence="1">
    <location>
        <begin position="460"/>
        <end position="474"/>
    </location>
</feature>
<proteinExistence type="predicted"/>
<feature type="compositionally biased region" description="Low complexity" evidence="1">
    <location>
        <begin position="67"/>
        <end position="80"/>
    </location>
</feature>
<feature type="compositionally biased region" description="Basic residues" evidence="1">
    <location>
        <begin position="481"/>
        <end position="503"/>
    </location>
</feature>
<feature type="compositionally biased region" description="Basic and acidic residues" evidence="1">
    <location>
        <begin position="230"/>
        <end position="249"/>
    </location>
</feature>
<feature type="region of interest" description="Disordered" evidence="1">
    <location>
        <begin position="328"/>
        <end position="347"/>
    </location>
</feature>
<feature type="compositionally biased region" description="Low complexity" evidence="1">
    <location>
        <begin position="12"/>
        <end position="22"/>
    </location>
</feature>
<evidence type="ECO:0000256" key="1">
    <source>
        <dbReference type="SAM" id="MobiDB-lite"/>
    </source>
</evidence>
<organism evidence="2 3">
    <name type="scientific">Acrodontium crateriforme</name>
    <dbReference type="NCBI Taxonomy" id="150365"/>
    <lineage>
        <taxon>Eukaryota</taxon>
        <taxon>Fungi</taxon>
        <taxon>Dikarya</taxon>
        <taxon>Ascomycota</taxon>
        <taxon>Pezizomycotina</taxon>
        <taxon>Dothideomycetes</taxon>
        <taxon>Dothideomycetidae</taxon>
        <taxon>Mycosphaerellales</taxon>
        <taxon>Teratosphaeriaceae</taxon>
        <taxon>Acrodontium</taxon>
    </lineage>
</organism>
<sequence>MPPPPSPPQMLPPSSSSSYAPAPRGPPTTSSFGGMRELPPFSSAHRPGTGMAISSILSSGGEERKVSSSPNSISAATSASQSMQPPSPGRARSLSLREGLGRKDEGYAKLSSLEPRAATVFHERTVSEPRGDGAYGSPQFQRDSIHSFRNFQPNKPDQRPPSNGLAQLGRPSSQPIEVHAQRNVDDSQRRDVQSDGRFGAFRQFGDPRAPPPRNDAPHQHVRSPYQNGVSRERDGYGAPQHDREPRYELPRYQPNTYGNPIREEQSGSFRPAYPGPPDSGARESIESRVMHEVQREIPRSTPSHDPAAFDRYRNGHSDRPLTFEEHQRMEAAHREQHRKGSNDSAQNRAIYNISPELSRRGRNSPLPQAVQGAQPRHVGPGGDNPGIKMEFGRMFSGLGSGVGSTTPTPGQMNGSTTPSRMSPMRHVDDGDLVRNAVAGIDDGRNNAKTRGKGGRKSGRRSREDTEKIEGDGRGTPDVQRGNKRPKTVHHHHHRHIHPHHHHHDPSDAQAGPFNMLRFPSNPGATQPVAQPAAHHHHHHHNQTAHHHHHHHTARPIPPPRKPTLNIISKRLLDSCSNKPRKHLGSQLYTTEPFATEDLPFEAKFKANCKSKTMPFFEDKENCTFTIRVPRWYLTTSEDFKGKVSGQLEEICRRRQLWGVDVYTDDSDVIAAAVHSGWLQGDFGEWNDDLRALDGIKDESNGETKPQLTFETIPSNPIRVPKNHDLHITVLILPPLEKYTGVNQNHILSRNWDKTHDGMSFMIHRLDFVDEGPSSRYAERGVAARKQRLAREEAERNEAAAGLLLFATAVSSVHVDTSVVKVCA</sequence>
<feature type="region of interest" description="Disordered" evidence="1">
    <location>
        <begin position="437"/>
        <end position="562"/>
    </location>
</feature>
<feature type="compositionally biased region" description="Basic and acidic residues" evidence="1">
    <location>
        <begin position="121"/>
        <end position="131"/>
    </location>
</feature>
<dbReference type="Gene3D" id="2.170.130.20">
    <property type="entry name" value="LCCL-like domain"/>
    <property type="match status" value="1"/>
</dbReference>
<feature type="compositionally biased region" description="Basic and acidic residues" evidence="1">
    <location>
        <begin position="307"/>
        <end position="318"/>
    </location>
</feature>
<dbReference type="InterPro" id="IPR013951">
    <property type="entry name" value="Rxt3"/>
</dbReference>
<feature type="compositionally biased region" description="Basic and acidic residues" evidence="1">
    <location>
        <begin position="328"/>
        <end position="341"/>
    </location>
</feature>
<dbReference type="Pfam" id="PF08642">
    <property type="entry name" value="Rxt3"/>
    <property type="match status" value="1"/>
</dbReference>
<feature type="compositionally biased region" description="Pro residues" evidence="1">
    <location>
        <begin position="1"/>
        <end position="11"/>
    </location>
</feature>
<gene>
    <name evidence="2" type="ORF">R9X50_00801300</name>
</gene>
<evidence type="ECO:0008006" key="4">
    <source>
        <dbReference type="Google" id="ProtNLM"/>
    </source>
</evidence>